<organism evidence="1 2">
    <name type="scientific">Mycena belliarum</name>
    <dbReference type="NCBI Taxonomy" id="1033014"/>
    <lineage>
        <taxon>Eukaryota</taxon>
        <taxon>Fungi</taxon>
        <taxon>Dikarya</taxon>
        <taxon>Basidiomycota</taxon>
        <taxon>Agaricomycotina</taxon>
        <taxon>Agaricomycetes</taxon>
        <taxon>Agaricomycetidae</taxon>
        <taxon>Agaricales</taxon>
        <taxon>Marasmiineae</taxon>
        <taxon>Mycenaceae</taxon>
        <taxon>Mycena</taxon>
    </lineage>
</organism>
<protein>
    <submittedName>
        <fullName evidence="1">Uncharacterized protein</fullName>
    </submittedName>
</protein>
<evidence type="ECO:0000313" key="2">
    <source>
        <dbReference type="Proteomes" id="UP001222325"/>
    </source>
</evidence>
<accession>A0AAD6TVG6</accession>
<comment type="caution">
    <text evidence="1">The sequence shown here is derived from an EMBL/GenBank/DDBJ whole genome shotgun (WGS) entry which is preliminary data.</text>
</comment>
<proteinExistence type="predicted"/>
<dbReference type="AlphaFoldDB" id="A0AAD6TVG6"/>
<gene>
    <name evidence="1" type="ORF">B0H15DRAFT_787799</name>
</gene>
<sequence>FMPRGHAHVATLLAELIDGRPVSPPFNDSVFSTAEIRFCNAPAIVDSYKNYYGALDTMEVITSIGTYDYKKGGHIVFWDDKKIFELRSGGTVMFPAASKRYSFLPVAPNEKRFLFRQFCNGGALRWVEKGGRSDSDFEAVASEEELEAWAEKLAARGYASAKRFTKLEDILVL</sequence>
<reference evidence="1" key="1">
    <citation type="submission" date="2023-03" db="EMBL/GenBank/DDBJ databases">
        <title>Massive genome expansion in bonnet fungi (Mycena s.s.) driven by repeated elements and novel gene families across ecological guilds.</title>
        <authorList>
            <consortium name="Lawrence Berkeley National Laboratory"/>
            <person name="Harder C.B."/>
            <person name="Miyauchi S."/>
            <person name="Viragh M."/>
            <person name="Kuo A."/>
            <person name="Thoen E."/>
            <person name="Andreopoulos B."/>
            <person name="Lu D."/>
            <person name="Skrede I."/>
            <person name="Drula E."/>
            <person name="Henrissat B."/>
            <person name="Morin E."/>
            <person name="Kohler A."/>
            <person name="Barry K."/>
            <person name="LaButti K."/>
            <person name="Morin E."/>
            <person name="Salamov A."/>
            <person name="Lipzen A."/>
            <person name="Mereny Z."/>
            <person name="Hegedus B."/>
            <person name="Baldrian P."/>
            <person name="Stursova M."/>
            <person name="Weitz H."/>
            <person name="Taylor A."/>
            <person name="Grigoriev I.V."/>
            <person name="Nagy L.G."/>
            <person name="Martin F."/>
            <person name="Kauserud H."/>
        </authorList>
    </citation>
    <scope>NUCLEOTIDE SEQUENCE</scope>
    <source>
        <strain evidence="1">CBHHK173m</strain>
    </source>
</reference>
<evidence type="ECO:0000313" key="1">
    <source>
        <dbReference type="EMBL" id="KAJ7079707.1"/>
    </source>
</evidence>
<keyword evidence="2" id="KW-1185">Reference proteome</keyword>
<feature type="non-terminal residue" evidence="1">
    <location>
        <position position="1"/>
    </location>
</feature>
<dbReference type="Proteomes" id="UP001222325">
    <property type="component" value="Unassembled WGS sequence"/>
</dbReference>
<name>A0AAD6TVG6_9AGAR</name>
<dbReference type="EMBL" id="JARJCN010000058">
    <property type="protein sequence ID" value="KAJ7079707.1"/>
    <property type="molecule type" value="Genomic_DNA"/>
</dbReference>